<dbReference type="InterPro" id="IPR017451">
    <property type="entry name" value="F-box-assoc_interact_dom"/>
</dbReference>
<dbReference type="RefSeq" id="XP_016474316.1">
    <property type="nucleotide sequence ID" value="XM_016618830.1"/>
</dbReference>
<gene>
    <name evidence="2" type="primary">LOC107796098</name>
</gene>
<organism evidence="2">
    <name type="scientific">Nicotiana tabacum</name>
    <name type="common">Common tobacco</name>
    <dbReference type="NCBI Taxonomy" id="4097"/>
    <lineage>
        <taxon>Eukaryota</taxon>
        <taxon>Viridiplantae</taxon>
        <taxon>Streptophyta</taxon>
        <taxon>Embryophyta</taxon>
        <taxon>Tracheophyta</taxon>
        <taxon>Spermatophyta</taxon>
        <taxon>Magnoliopsida</taxon>
        <taxon>eudicotyledons</taxon>
        <taxon>Gunneridae</taxon>
        <taxon>Pentapetalae</taxon>
        <taxon>asterids</taxon>
        <taxon>lamiids</taxon>
        <taxon>Solanales</taxon>
        <taxon>Solanaceae</taxon>
        <taxon>Nicotianoideae</taxon>
        <taxon>Nicotianeae</taxon>
        <taxon>Nicotiana</taxon>
    </lineage>
</organism>
<sequence length="197" mass="22456">MNWRFILLELIRNGRGSLTNVNVNGSLHWMDSENHKKSASACIYSFNIGTEEVKSVPPPPGLEAPSSCLRLVELGNCLCLCLSDNSYSQHVDIWWMKEYGIAESWTKDRILMDCILPDIRQGTFIPIIIWKDGEILMRSEHGTRLVSYSPKEIKFRKVNVYCSVIAVTKYVPSFYSLKTVMGDNFQVSNVYPKAKIV</sequence>
<evidence type="ECO:0000259" key="1">
    <source>
        <dbReference type="Pfam" id="PF07734"/>
    </source>
</evidence>
<dbReference type="KEGG" id="nta:107796098"/>
<reference evidence="2" key="1">
    <citation type="submission" date="2025-08" db="UniProtKB">
        <authorList>
            <consortium name="RefSeq"/>
        </authorList>
    </citation>
    <scope>IDENTIFICATION</scope>
</reference>
<accession>A0A1S4ACI4</accession>
<evidence type="ECO:0000313" key="2">
    <source>
        <dbReference type="RefSeq" id="XP_016474316.1"/>
    </source>
</evidence>
<dbReference type="Pfam" id="PF07734">
    <property type="entry name" value="FBA_1"/>
    <property type="match status" value="1"/>
</dbReference>
<dbReference type="NCBIfam" id="TIGR01640">
    <property type="entry name" value="F_box_assoc_1"/>
    <property type="match status" value="1"/>
</dbReference>
<dbReference type="OMA" id="WRNADEI"/>
<name>A0A1S4ACI4_TOBAC</name>
<proteinExistence type="predicted"/>
<feature type="domain" description="F-box associated beta-propeller type 1" evidence="1">
    <location>
        <begin position="19"/>
        <end position="173"/>
    </location>
</feature>
<protein>
    <submittedName>
        <fullName evidence="2">F-box protein At3g07870-like</fullName>
    </submittedName>
</protein>
<dbReference type="AlphaFoldDB" id="A0A1S4ACI4"/>
<dbReference type="OrthoDB" id="1301202at2759"/>
<dbReference type="PaxDb" id="4097-A0A1S4ACI4"/>
<dbReference type="InterPro" id="IPR006527">
    <property type="entry name" value="F-box-assoc_dom_typ1"/>
</dbReference>